<keyword evidence="6" id="KW-1185">Reference proteome</keyword>
<dbReference type="OrthoDB" id="4062651at2759"/>
<dbReference type="Proteomes" id="UP001063166">
    <property type="component" value="Unassembled WGS sequence"/>
</dbReference>
<evidence type="ECO:0000256" key="1">
    <source>
        <dbReference type="ARBA" id="ARBA00022741"/>
    </source>
</evidence>
<feature type="region of interest" description="Disordered" evidence="3">
    <location>
        <begin position="497"/>
        <end position="524"/>
    </location>
</feature>
<proteinExistence type="predicted"/>
<sequence>MPFKRAVNAVSPGRYKDVPEHTMATPKHEADDPEMTALVAKFEAVFRDVTPYRKMLALQDSDAQSLLDFIQWLLDATRSDYDFRFRRSLIVAAQRLSTKSCLYPTCYLLDNVSRESQHPVAAGGFADIYKGSFEGSDVCLKVIRIYETTKIEHYLKRFSKEMILWGQLCHPNVLPIYGLCRLQTQICLVSPWMDNGDVNTYLKTRPEAPRLQLALDVARGLLYLHENKIIHGDLKGPNVLVNELGRACLADFGISSVSDPEILRWTTHSSVASKGGSVRWQAPELIDMENDEVVENTEASDVYAWSCVCYEIFTGDIPFAGVHLDATVMLKVKSGAQPTRPPDSSHSWRDWGLTESIWSLMKHCWSADPSKRPKIEDVIKRLAPLVEKPGWSDTVLSPSYFRKRMSKPSDVTIASLCSILDDLVRHEANRPLTVAGAVDNGEHNDRPRQEAGGEGEHLDAKDFNGYEPWMDWRGMSEAISFAPADRCAQSRAWARVDHETPSVSSRNPFRQSDRRSSRTLPTMLESPIPVESRDERIRAWERVSHGTPPVSSRNPFLQGRFPSPFRTMSGNFLSIGGNHNVYTGSVINANAGNTTTNIVWNSNNNSTVHAS</sequence>
<dbReference type="GO" id="GO:0005524">
    <property type="term" value="F:ATP binding"/>
    <property type="evidence" value="ECO:0007669"/>
    <property type="project" value="UniProtKB-KW"/>
</dbReference>
<dbReference type="GO" id="GO:0004674">
    <property type="term" value="F:protein serine/threonine kinase activity"/>
    <property type="evidence" value="ECO:0007669"/>
    <property type="project" value="TreeGrafter"/>
</dbReference>
<dbReference type="PANTHER" id="PTHR44329">
    <property type="entry name" value="SERINE/THREONINE-PROTEIN KINASE TNNI3K-RELATED"/>
    <property type="match status" value="1"/>
</dbReference>
<evidence type="ECO:0000256" key="3">
    <source>
        <dbReference type="SAM" id="MobiDB-lite"/>
    </source>
</evidence>
<dbReference type="EMBL" id="BRPK01000018">
    <property type="protein sequence ID" value="GLB44688.1"/>
    <property type="molecule type" value="Genomic_DNA"/>
</dbReference>
<dbReference type="InterPro" id="IPR011009">
    <property type="entry name" value="Kinase-like_dom_sf"/>
</dbReference>
<feature type="compositionally biased region" description="Polar residues" evidence="3">
    <location>
        <begin position="501"/>
        <end position="510"/>
    </location>
</feature>
<dbReference type="SUPFAM" id="SSF56112">
    <property type="entry name" value="Protein kinase-like (PK-like)"/>
    <property type="match status" value="1"/>
</dbReference>
<dbReference type="Gene3D" id="1.10.510.10">
    <property type="entry name" value="Transferase(Phosphotransferase) domain 1"/>
    <property type="match status" value="1"/>
</dbReference>
<protein>
    <recommendedName>
        <fullName evidence="4">Protein kinase domain-containing protein</fullName>
    </recommendedName>
</protein>
<evidence type="ECO:0000313" key="5">
    <source>
        <dbReference type="EMBL" id="GLB44688.1"/>
    </source>
</evidence>
<dbReference type="PANTHER" id="PTHR44329:SF298">
    <property type="entry name" value="MIXED LINEAGE KINASE DOMAIN-LIKE PROTEIN"/>
    <property type="match status" value="1"/>
</dbReference>
<evidence type="ECO:0000256" key="2">
    <source>
        <dbReference type="ARBA" id="ARBA00022840"/>
    </source>
</evidence>
<organism evidence="5 6">
    <name type="scientific">Lyophyllum shimeji</name>
    <name type="common">Hon-shimeji</name>
    <name type="synonym">Tricholoma shimeji</name>
    <dbReference type="NCBI Taxonomy" id="47721"/>
    <lineage>
        <taxon>Eukaryota</taxon>
        <taxon>Fungi</taxon>
        <taxon>Dikarya</taxon>
        <taxon>Basidiomycota</taxon>
        <taxon>Agaricomycotina</taxon>
        <taxon>Agaricomycetes</taxon>
        <taxon>Agaricomycetidae</taxon>
        <taxon>Agaricales</taxon>
        <taxon>Tricholomatineae</taxon>
        <taxon>Lyophyllaceae</taxon>
        <taxon>Lyophyllum</taxon>
    </lineage>
</organism>
<dbReference type="SMART" id="SM00220">
    <property type="entry name" value="S_TKc"/>
    <property type="match status" value="1"/>
</dbReference>
<name>A0A9P3Q023_LYOSH</name>
<keyword evidence="2" id="KW-0067">ATP-binding</keyword>
<dbReference type="PROSITE" id="PS50011">
    <property type="entry name" value="PROTEIN_KINASE_DOM"/>
    <property type="match status" value="1"/>
</dbReference>
<keyword evidence="1" id="KW-0547">Nucleotide-binding</keyword>
<evidence type="ECO:0000259" key="4">
    <source>
        <dbReference type="PROSITE" id="PS50011"/>
    </source>
</evidence>
<reference evidence="5" key="1">
    <citation type="submission" date="2022-07" db="EMBL/GenBank/DDBJ databases">
        <title>The genome of Lyophyllum shimeji provides insight into the initial evolution of ectomycorrhizal fungal genome.</title>
        <authorList>
            <person name="Kobayashi Y."/>
            <person name="Shibata T."/>
            <person name="Hirakawa H."/>
            <person name="Shigenobu S."/>
            <person name="Nishiyama T."/>
            <person name="Yamada A."/>
            <person name="Hasebe M."/>
            <person name="Kawaguchi M."/>
        </authorList>
    </citation>
    <scope>NUCLEOTIDE SEQUENCE</scope>
    <source>
        <strain evidence="5">AT787</strain>
    </source>
</reference>
<feature type="compositionally biased region" description="Basic and acidic residues" evidence="3">
    <location>
        <begin position="440"/>
        <end position="460"/>
    </location>
</feature>
<dbReference type="PROSITE" id="PS00108">
    <property type="entry name" value="PROTEIN_KINASE_ST"/>
    <property type="match status" value="1"/>
</dbReference>
<dbReference type="AlphaFoldDB" id="A0A9P3Q023"/>
<dbReference type="InterPro" id="IPR051681">
    <property type="entry name" value="Ser/Thr_Kinases-Pseudokinases"/>
</dbReference>
<evidence type="ECO:0000313" key="6">
    <source>
        <dbReference type="Proteomes" id="UP001063166"/>
    </source>
</evidence>
<gene>
    <name evidence="5" type="ORF">LshimejAT787_1800250</name>
</gene>
<dbReference type="InterPro" id="IPR000719">
    <property type="entry name" value="Prot_kinase_dom"/>
</dbReference>
<dbReference type="InterPro" id="IPR001245">
    <property type="entry name" value="Ser-Thr/Tyr_kinase_cat_dom"/>
</dbReference>
<dbReference type="Pfam" id="PF07714">
    <property type="entry name" value="PK_Tyr_Ser-Thr"/>
    <property type="match status" value="1"/>
</dbReference>
<dbReference type="InterPro" id="IPR008271">
    <property type="entry name" value="Ser/Thr_kinase_AS"/>
</dbReference>
<accession>A0A9P3Q023</accession>
<feature type="domain" description="Protein kinase" evidence="4">
    <location>
        <begin position="114"/>
        <end position="386"/>
    </location>
</feature>
<comment type="caution">
    <text evidence="5">The sequence shown here is derived from an EMBL/GenBank/DDBJ whole genome shotgun (WGS) entry which is preliminary data.</text>
</comment>
<feature type="region of interest" description="Disordered" evidence="3">
    <location>
        <begin position="437"/>
        <end position="460"/>
    </location>
</feature>